<gene>
    <name evidence="1" type="ORF">JCM15548_14757</name>
</gene>
<evidence type="ECO:0000313" key="2">
    <source>
        <dbReference type="Proteomes" id="UP000032900"/>
    </source>
</evidence>
<protein>
    <submittedName>
        <fullName evidence="1">ATPase</fullName>
    </submittedName>
</protein>
<accession>A0A0E9LRY4</accession>
<proteinExistence type="predicted"/>
<keyword evidence="2" id="KW-1185">Reference proteome</keyword>
<name>A0A0E9LRY4_9BACT</name>
<dbReference type="EMBL" id="BAZW01000131">
    <property type="protein sequence ID" value="GAO27891.1"/>
    <property type="molecule type" value="Genomic_DNA"/>
</dbReference>
<evidence type="ECO:0000313" key="1">
    <source>
        <dbReference type="EMBL" id="GAO27891.1"/>
    </source>
</evidence>
<comment type="caution">
    <text evidence="1">The sequence shown here is derived from an EMBL/GenBank/DDBJ whole genome shotgun (WGS) entry which is preliminary data.</text>
</comment>
<reference evidence="1 2" key="1">
    <citation type="journal article" date="2015" name="Microbes Environ.">
        <title>Distribution and evolution of nitrogen fixation genes in the phylum bacteroidetes.</title>
        <authorList>
            <person name="Inoue J."/>
            <person name="Oshima K."/>
            <person name="Suda W."/>
            <person name="Sakamoto M."/>
            <person name="Iino T."/>
            <person name="Noda S."/>
            <person name="Hongoh Y."/>
            <person name="Hattori M."/>
            <person name="Ohkuma M."/>
        </authorList>
    </citation>
    <scope>NUCLEOTIDE SEQUENCE [LARGE SCALE GENOMIC DNA]</scope>
    <source>
        <strain evidence="1">JCM 15548</strain>
    </source>
</reference>
<dbReference type="Proteomes" id="UP000032900">
    <property type="component" value="Unassembled WGS sequence"/>
</dbReference>
<organism evidence="1 2">
    <name type="scientific">Geofilum rubicundum JCM 15548</name>
    <dbReference type="NCBI Taxonomy" id="1236989"/>
    <lineage>
        <taxon>Bacteria</taxon>
        <taxon>Pseudomonadati</taxon>
        <taxon>Bacteroidota</taxon>
        <taxon>Bacteroidia</taxon>
        <taxon>Marinilabiliales</taxon>
        <taxon>Marinilabiliaceae</taxon>
        <taxon>Geofilum</taxon>
    </lineage>
</organism>
<dbReference type="AlphaFoldDB" id="A0A0E9LRY4"/>
<sequence length="75" mass="8814">MRDKEVDFVAKKGERLIYLQCTYVLVDEQTIRREYAPLEAIPDNYEKMVISLDDVSFPSNNGIRHIQAWKLLDVI</sequence>
<dbReference type="STRING" id="1236989.JCM15548_14757"/>